<accession>A0ABR8NMQ4</accession>
<dbReference type="SUPFAM" id="SSF56349">
    <property type="entry name" value="DNA breaking-rejoining enzymes"/>
    <property type="match status" value="1"/>
</dbReference>
<feature type="domain" description="Tyr recombinase" evidence="2">
    <location>
        <begin position="31"/>
        <end position="201"/>
    </location>
</feature>
<dbReference type="PANTHER" id="PTHR30349">
    <property type="entry name" value="PHAGE INTEGRASE-RELATED"/>
    <property type="match status" value="1"/>
</dbReference>
<gene>
    <name evidence="3" type="ORF">IF188_09575</name>
</gene>
<evidence type="ECO:0000313" key="4">
    <source>
        <dbReference type="Proteomes" id="UP000598426"/>
    </source>
</evidence>
<keyword evidence="4" id="KW-1185">Reference proteome</keyword>
<dbReference type="Pfam" id="PF00589">
    <property type="entry name" value="Phage_integrase"/>
    <property type="match status" value="1"/>
</dbReference>
<dbReference type="InterPro" id="IPR011010">
    <property type="entry name" value="DNA_brk_join_enz"/>
</dbReference>
<dbReference type="PANTHER" id="PTHR30349:SF81">
    <property type="entry name" value="TYROSINE RECOMBINASE XERC"/>
    <property type="match status" value="1"/>
</dbReference>
<proteinExistence type="predicted"/>
<dbReference type="Gene3D" id="1.10.443.10">
    <property type="entry name" value="Intergrase catalytic core"/>
    <property type="match status" value="1"/>
</dbReference>
<reference evidence="3 4" key="1">
    <citation type="submission" date="2020-09" db="EMBL/GenBank/DDBJ databases">
        <title>Isolation and identification of active actinomycetes.</title>
        <authorList>
            <person name="Li X."/>
        </authorList>
    </citation>
    <scope>NUCLEOTIDE SEQUENCE [LARGE SCALE GENOMIC DNA]</scope>
    <source>
        <strain evidence="3 4">NEAU-LLC</strain>
    </source>
</reference>
<protein>
    <submittedName>
        <fullName evidence="3">Tyrosine-type recombinase/integrase</fullName>
    </submittedName>
</protein>
<dbReference type="PROSITE" id="PS51898">
    <property type="entry name" value="TYR_RECOMBINASE"/>
    <property type="match status" value="1"/>
</dbReference>
<evidence type="ECO:0000313" key="3">
    <source>
        <dbReference type="EMBL" id="MBD3941943.1"/>
    </source>
</evidence>
<dbReference type="InterPro" id="IPR013762">
    <property type="entry name" value="Integrase-like_cat_sf"/>
</dbReference>
<dbReference type="EMBL" id="JACXZS010000005">
    <property type="protein sequence ID" value="MBD3941943.1"/>
    <property type="molecule type" value="Genomic_DNA"/>
</dbReference>
<dbReference type="Proteomes" id="UP000598426">
    <property type="component" value="Unassembled WGS sequence"/>
</dbReference>
<dbReference type="InterPro" id="IPR002104">
    <property type="entry name" value="Integrase_catalytic"/>
</dbReference>
<organism evidence="3 4">
    <name type="scientific">Microbacterium helvum</name>
    <dbReference type="NCBI Taxonomy" id="2773713"/>
    <lineage>
        <taxon>Bacteria</taxon>
        <taxon>Bacillati</taxon>
        <taxon>Actinomycetota</taxon>
        <taxon>Actinomycetes</taxon>
        <taxon>Micrococcales</taxon>
        <taxon>Microbacteriaceae</taxon>
        <taxon>Microbacterium</taxon>
    </lineage>
</organism>
<keyword evidence="1" id="KW-0233">DNA recombination</keyword>
<comment type="caution">
    <text evidence="3">The sequence shown here is derived from an EMBL/GenBank/DDBJ whole genome shotgun (WGS) entry which is preliminary data.</text>
</comment>
<evidence type="ECO:0000256" key="1">
    <source>
        <dbReference type="ARBA" id="ARBA00023172"/>
    </source>
</evidence>
<evidence type="ECO:0000259" key="2">
    <source>
        <dbReference type="PROSITE" id="PS51898"/>
    </source>
</evidence>
<sequence length="222" mass="24627">MQALFRFLHAEGFITTDPSATLDRIKGSRVGKPRPYTIDEISDLLTSGAYRRTRVMIMLGYLHGLRAHEVAQVDGRDFDLVEMMHTIVGKGGVERRVPIHAVVAAEIPYMPAEGWWFPARGGRTGHIHWKSVSDLMSRAKKRAGITARRKTGHSLRHSFGTELVKGGADLRTTQEMLGHASLATTQIYVDVDQERMAAASAALPVPTIPFRSGRRSRQDVVT</sequence>
<name>A0ABR8NMQ4_9MICO</name>
<dbReference type="InterPro" id="IPR050090">
    <property type="entry name" value="Tyrosine_recombinase_XerCD"/>
</dbReference>